<dbReference type="RefSeq" id="XP_051363180.1">
    <property type="nucleotide sequence ID" value="XM_051505445.1"/>
</dbReference>
<dbReference type="GeneID" id="75834881"/>
<feature type="region of interest" description="Disordered" evidence="1">
    <location>
        <begin position="45"/>
        <end position="79"/>
    </location>
</feature>
<dbReference type="Proteomes" id="UP001055219">
    <property type="component" value="Unassembled WGS sequence"/>
</dbReference>
<dbReference type="AlphaFoldDB" id="A0A9P9Y3M7"/>
<evidence type="ECO:0000313" key="3">
    <source>
        <dbReference type="Proteomes" id="UP001055219"/>
    </source>
</evidence>
<evidence type="ECO:0000313" key="2">
    <source>
        <dbReference type="EMBL" id="KAI6782324.1"/>
    </source>
</evidence>
<evidence type="ECO:0000256" key="1">
    <source>
        <dbReference type="SAM" id="MobiDB-lite"/>
    </source>
</evidence>
<protein>
    <submittedName>
        <fullName evidence="2">Uncharacterized protein</fullName>
    </submittedName>
</protein>
<comment type="caution">
    <text evidence="2">The sequence shown here is derived from an EMBL/GenBank/DDBJ whole genome shotgun (WGS) entry which is preliminary data.</text>
</comment>
<dbReference type="EMBL" id="JAGIXG020000014">
    <property type="protein sequence ID" value="KAI6782324.1"/>
    <property type="molecule type" value="Genomic_DNA"/>
</dbReference>
<dbReference type="OrthoDB" id="5236058at2759"/>
<sequence>MAFLCGIDARDNRRGRIRKPRPVVDVAVPNNANDWAQHTNKVIQEHAPSKGPPSGVKHAAVPRRPVPQRSIPRRPVGAPVKACRQTTKAVVAPLRSRQVLEDHSPMEPQVVVELVGTIARVFSHIPYAVVGLAAMVCHGLPGAKPSRIVLACPGHAKDVVRGWAVAQGLRSGHAPNLFSVMSSDGRMRVVEIGYIACGFEALAITHMGADQAKILSLATIANLIATAYVRELTIATTNHHRQDTHANDLRWVLSAMIQRGERLSYPLVGSVMTLEFWVPFTTAYPDTVGLFADAGLAAEVDPEERFALEEDFALHYDDSETSSRWSCEGTLGLY</sequence>
<keyword evidence="3" id="KW-1185">Reference proteome</keyword>
<proteinExistence type="predicted"/>
<reference evidence="2" key="2">
    <citation type="submission" date="2022-07" db="EMBL/GenBank/DDBJ databases">
        <authorList>
            <person name="Goncalves M.F.M."/>
            <person name="Hilario S."/>
            <person name="Van De Peer Y."/>
            <person name="Esteves A.C."/>
            <person name="Alves A."/>
        </authorList>
    </citation>
    <scope>NUCLEOTIDE SEQUENCE</scope>
    <source>
        <strain evidence="2">MUM 19.33</strain>
    </source>
</reference>
<name>A0A9P9Y3M7_9HYPO</name>
<organism evidence="2 3">
    <name type="scientific">Emericellopsis cladophorae</name>
    <dbReference type="NCBI Taxonomy" id="2686198"/>
    <lineage>
        <taxon>Eukaryota</taxon>
        <taxon>Fungi</taxon>
        <taxon>Dikarya</taxon>
        <taxon>Ascomycota</taxon>
        <taxon>Pezizomycotina</taxon>
        <taxon>Sordariomycetes</taxon>
        <taxon>Hypocreomycetidae</taxon>
        <taxon>Hypocreales</taxon>
        <taxon>Bionectriaceae</taxon>
        <taxon>Emericellopsis</taxon>
    </lineage>
</organism>
<accession>A0A9P9Y3M7</accession>
<gene>
    <name evidence="2" type="ORF">J7T54_008410</name>
</gene>
<reference evidence="2" key="1">
    <citation type="journal article" date="2021" name="J Fungi (Basel)">
        <title>Genomic and Metabolomic Analyses of the Marine Fungus Emericellopsis cladophorae: Insights into Saltwater Adaptability Mechanisms and Its Biosynthetic Potential.</title>
        <authorList>
            <person name="Goncalves M.F.M."/>
            <person name="Hilario S."/>
            <person name="Van de Peer Y."/>
            <person name="Esteves A.C."/>
            <person name="Alves A."/>
        </authorList>
    </citation>
    <scope>NUCLEOTIDE SEQUENCE</scope>
    <source>
        <strain evidence="2">MUM 19.33</strain>
    </source>
</reference>